<feature type="compositionally biased region" description="Basic and acidic residues" evidence="16">
    <location>
        <begin position="30"/>
        <end position="55"/>
    </location>
</feature>
<comment type="similarity">
    <text evidence="2 15">Belongs to the cation transport ATPase (P-type) (TC 3.A.3) family. Type IB subfamily.</text>
</comment>
<evidence type="ECO:0000256" key="10">
    <source>
        <dbReference type="ARBA" id="ARBA00022842"/>
    </source>
</evidence>
<evidence type="ECO:0000256" key="5">
    <source>
        <dbReference type="ARBA" id="ARBA00022553"/>
    </source>
</evidence>
<evidence type="ECO:0000256" key="8">
    <source>
        <dbReference type="ARBA" id="ARBA00022741"/>
    </source>
</evidence>
<dbReference type="Gene3D" id="3.40.1110.10">
    <property type="entry name" value="Calcium-transporting ATPase, cytoplasmic domain N"/>
    <property type="match status" value="1"/>
</dbReference>
<dbReference type="FunFam" id="2.70.150.10:FF:000002">
    <property type="entry name" value="Copper-transporting ATPase 1, putative"/>
    <property type="match status" value="1"/>
</dbReference>
<keyword evidence="11" id="KW-1278">Translocase</keyword>
<evidence type="ECO:0000256" key="11">
    <source>
        <dbReference type="ARBA" id="ARBA00022967"/>
    </source>
</evidence>
<accession>A0A0P8BRM9</accession>
<dbReference type="PRINTS" id="PR00943">
    <property type="entry name" value="CUATPASE"/>
</dbReference>
<dbReference type="PANTHER" id="PTHR43520:SF5">
    <property type="entry name" value="CATION-TRANSPORTING P-TYPE ATPASE-RELATED"/>
    <property type="match status" value="1"/>
</dbReference>
<dbReference type="Gene3D" id="2.70.150.10">
    <property type="entry name" value="Calcium-transporting ATPase, cytoplasmic transduction domain A"/>
    <property type="match status" value="1"/>
</dbReference>
<feature type="transmembrane region" description="Helical" evidence="15">
    <location>
        <begin position="651"/>
        <end position="674"/>
    </location>
</feature>
<feature type="transmembrane region" description="Helical" evidence="15">
    <location>
        <begin position="341"/>
        <end position="361"/>
    </location>
</feature>
<keyword evidence="9 15" id="KW-0067">ATP-binding</keyword>
<dbReference type="SFLD" id="SFLDS00003">
    <property type="entry name" value="Haloacid_Dehalogenase"/>
    <property type="match status" value="1"/>
</dbReference>
<dbReference type="GO" id="GO:0005524">
    <property type="term" value="F:ATP binding"/>
    <property type="evidence" value="ECO:0007669"/>
    <property type="project" value="UniProtKB-UniRule"/>
</dbReference>
<keyword evidence="21" id="KW-1185">Reference proteome</keyword>
<keyword evidence="12 15" id="KW-1133">Transmembrane helix</keyword>
<dbReference type="InterPro" id="IPR008250">
    <property type="entry name" value="ATPase_P-typ_transduc_dom_A_sf"/>
</dbReference>
<dbReference type="SUPFAM" id="SSF81665">
    <property type="entry name" value="Calcium ATPase, transmembrane domain M"/>
    <property type="match status" value="1"/>
</dbReference>
<feature type="compositionally biased region" description="Basic and acidic residues" evidence="16">
    <location>
        <begin position="1"/>
        <end position="15"/>
    </location>
</feature>
<proteinExistence type="inferred from homology"/>
<dbReference type="Gene3D" id="3.40.50.1000">
    <property type="entry name" value="HAD superfamily/HAD-like"/>
    <property type="match status" value="1"/>
</dbReference>
<dbReference type="SFLD" id="SFLDF00027">
    <property type="entry name" value="p-type_atpase"/>
    <property type="match status" value="1"/>
</dbReference>
<name>A0A0P8BRM9_9HYPH</name>
<keyword evidence="10" id="KW-0460">Magnesium</keyword>
<evidence type="ECO:0000256" key="2">
    <source>
        <dbReference type="ARBA" id="ARBA00006024"/>
    </source>
</evidence>
<dbReference type="Pfam" id="PF00122">
    <property type="entry name" value="E1-E2_ATPase"/>
    <property type="match status" value="1"/>
</dbReference>
<dbReference type="SUPFAM" id="SSF81653">
    <property type="entry name" value="Calcium ATPase, transduction domain A"/>
    <property type="match status" value="1"/>
</dbReference>
<feature type="transmembrane region" description="Helical" evidence="15">
    <location>
        <begin position="64"/>
        <end position="85"/>
    </location>
</feature>
<comment type="caution">
    <text evidence="18">The sequence shown here is derived from an EMBL/GenBank/DDBJ whole genome shotgun (WGS) entry which is preliminary data.</text>
</comment>
<evidence type="ECO:0000256" key="9">
    <source>
        <dbReference type="ARBA" id="ARBA00022840"/>
    </source>
</evidence>
<keyword evidence="18" id="KW-0378">Hydrolase</keyword>
<dbReference type="PANTHER" id="PTHR43520">
    <property type="entry name" value="ATP7, ISOFORM B"/>
    <property type="match status" value="1"/>
</dbReference>
<evidence type="ECO:0000313" key="18">
    <source>
        <dbReference type="EMBL" id="KPQ12251.1"/>
    </source>
</evidence>
<dbReference type="EMBL" id="FMBM01000001">
    <property type="protein sequence ID" value="SCC78949.1"/>
    <property type="molecule type" value="Genomic_DNA"/>
</dbReference>
<dbReference type="PROSITE" id="PS00154">
    <property type="entry name" value="ATPASE_E1_E2"/>
    <property type="match status" value="1"/>
</dbReference>
<evidence type="ECO:0000256" key="6">
    <source>
        <dbReference type="ARBA" id="ARBA00022692"/>
    </source>
</evidence>
<dbReference type="RefSeq" id="WP_083204252.1">
    <property type="nucleotide sequence ID" value="NZ_FMBM01000001.1"/>
</dbReference>
<dbReference type="EC" id="3.6.3.4" evidence="18"/>
<dbReference type="GO" id="GO:0016887">
    <property type="term" value="F:ATP hydrolysis activity"/>
    <property type="evidence" value="ECO:0007669"/>
    <property type="project" value="InterPro"/>
</dbReference>
<feature type="compositionally biased region" description="Low complexity" evidence="16">
    <location>
        <begin position="16"/>
        <end position="25"/>
    </location>
</feature>
<dbReference type="Pfam" id="PF00702">
    <property type="entry name" value="Hydrolase"/>
    <property type="match status" value="1"/>
</dbReference>
<feature type="transmembrane region" description="Helical" evidence="15">
    <location>
        <begin position="680"/>
        <end position="698"/>
    </location>
</feature>
<evidence type="ECO:0000256" key="7">
    <source>
        <dbReference type="ARBA" id="ARBA00022723"/>
    </source>
</evidence>
<evidence type="ECO:0000313" key="19">
    <source>
        <dbReference type="EMBL" id="SCC78949.1"/>
    </source>
</evidence>
<organism evidence="18 20">
    <name type="scientific">Saliniramus fredricksonii</name>
    <dbReference type="NCBI Taxonomy" id="1653334"/>
    <lineage>
        <taxon>Bacteria</taxon>
        <taxon>Pseudomonadati</taxon>
        <taxon>Pseudomonadota</taxon>
        <taxon>Alphaproteobacteria</taxon>
        <taxon>Hyphomicrobiales</taxon>
        <taxon>Salinarimonadaceae</taxon>
        <taxon>Saliniramus</taxon>
    </lineage>
</organism>
<keyword evidence="5" id="KW-0597">Phosphoprotein</keyword>
<keyword evidence="14 15" id="KW-0472">Membrane</keyword>
<dbReference type="InterPro" id="IPR018303">
    <property type="entry name" value="ATPase_P-typ_P_site"/>
</dbReference>
<keyword evidence="8 15" id="KW-0547">Nucleotide-binding</keyword>
<feature type="transmembrane region" description="Helical" evidence="15">
    <location>
        <begin position="308"/>
        <end position="329"/>
    </location>
</feature>
<dbReference type="OrthoDB" id="7762541at2"/>
<dbReference type="Proteomes" id="UP000182800">
    <property type="component" value="Unassembled WGS sequence"/>
</dbReference>
<dbReference type="PATRIC" id="fig|1653334.4.peg.3314"/>
<evidence type="ECO:0000313" key="21">
    <source>
        <dbReference type="Proteomes" id="UP000182800"/>
    </source>
</evidence>
<dbReference type="InterPro" id="IPR036412">
    <property type="entry name" value="HAD-like_sf"/>
</dbReference>
<reference evidence="19 21" key="2">
    <citation type="submission" date="2016-08" db="EMBL/GenBank/DDBJ databases">
        <authorList>
            <person name="Varghese N."/>
            <person name="Submissions Spin"/>
        </authorList>
    </citation>
    <scope>NUCLEOTIDE SEQUENCE [LARGE SCALE GENOMIC DNA]</scope>
    <source>
        <strain evidence="19 21">HL-109</strain>
    </source>
</reference>
<evidence type="ECO:0000256" key="1">
    <source>
        <dbReference type="ARBA" id="ARBA00004651"/>
    </source>
</evidence>
<protein>
    <submittedName>
        <fullName evidence="18">Copper-translocating P-type ATPase</fullName>
        <ecNumber evidence="18">3.6.3.4</ecNumber>
    </submittedName>
    <submittedName>
        <fullName evidence="19">Cu2+-exporting ATPase</fullName>
    </submittedName>
</protein>
<dbReference type="Proteomes" id="UP000050497">
    <property type="component" value="Unassembled WGS sequence"/>
</dbReference>
<dbReference type="NCBIfam" id="TIGR01525">
    <property type="entry name" value="ATPase-IB_hvy"/>
    <property type="match status" value="1"/>
</dbReference>
<keyword evidence="7 15" id="KW-0479">Metal-binding</keyword>
<dbReference type="NCBIfam" id="TIGR01494">
    <property type="entry name" value="ATPase_P-type"/>
    <property type="match status" value="1"/>
</dbReference>
<dbReference type="SUPFAM" id="SSF56784">
    <property type="entry name" value="HAD-like"/>
    <property type="match status" value="1"/>
</dbReference>
<evidence type="ECO:0000256" key="3">
    <source>
        <dbReference type="ARBA" id="ARBA00022448"/>
    </source>
</evidence>
<evidence type="ECO:0000256" key="16">
    <source>
        <dbReference type="SAM" id="MobiDB-lite"/>
    </source>
</evidence>
<dbReference type="EMBL" id="LJSX01000003">
    <property type="protein sequence ID" value="KPQ12251.1"/>
    <property type="molecule type" value="Genomic_DNA"/>
</dbReference>
<dbReference type="InterPro" id="IPR044492">
    <property type="entry name" value="P_typ_ATPase_HD_dom"/>
</dbReference>
<evidence type="ECO:0000256" key="12">
    <source>
        <dbReference type="ARBA" id="ARBA00022989"/>
    </source>
</evidence>
<dbReference type="PRINTS" id="PR00119">
    <property type="entry name" value="CATATPASE"/>
</dbReference>
<dbReference type="GO" id="GO:0043682">
    <property type="term" value="F:P-type divalent copper transporter activity"/>
    <property type="evidence" value="ECO:0007669"/>
    <property type="project" value="TreeGrafter"/>
</dbReference>
<evidence type="ECO:0000256" key="14">
    <source>
        <dbReference type="ARBA" id="ARBA00023136"/>
    </source>
</evidence>
<evidence type="ECO:0000256" key="13">
    <source>
        <dbReference type="ARBA" id="ARBA00023065"/>
    </source>
</evidence>
<feature type="transmembrane region" description="Helical" evidence="15">
    <location>
        <begin position="97"/>
        <end position="119"/>
    </location>
</feature>
<dbReference type="InterPro" id="IPR023214">
    <property type="entry name" value="HAD_sf"/>
</dbReference>
<sequence>MSRNNHDETHDRVPAAEDQAAQEQAGNRSQSDRPAQRHSGHDGGDHDNGSHDHSGHEQMFRRRFWISLALSIPVLLTSEMLQGWLGFSLPPFPGDGWVGPVFSTIVFVVGGLPFLQMAWSELRARKPGMMALISLAITVAFVFSMATVFVLKGEAFFWELVTLIDVMLLGHWIERRSVRQASGALDKLAQLLPDKAKRLGEDGKTEEIPVSELREGDLVLVRPGASIPVDGSISEGESEVDEAMITGESRPVPRKSGDDVVGGTVNGDGSLRIEVGAVGDETTLAGIMKLVEEAQEAKSRGQMLADRAAAALFYVAIGVAVLTAIAWWFVLGWDISILRRVATVLVIACPHALGLAVPLVLANTTAMGAKAGILVHDRMALEEARTLDTIVFDKTGTLTEGEHSLVAIETAEDLDRNRAVALAAAVEGDSEHMIARALRRAAEEEERDVPRASGFEASKGRGVRAEIDGTQWRVGGPNMLDGLDLEPGETLYSFAQDQGEKGHTVVYLVRNEAVLAAFAMADRPREDSREAVQRLREEGISVVMMTGDSEDVARAVAEDLGIEEWFAGVLPENKDDRIRALQEQGRKVAMVGDGINDAPALSRADVGIAIGSGTDVAVQSAGIILVRSQPFDVVRILRLSRLNRRKMVQNLWLAAGYNILALPAAAGVLAPWGIVLSPAVGALFMSASTVVVAINAQLMRRTKI</sequence>
<dbReference type="InterPro" id="IPR023299">
    <property type="entry name" value="ATPase_P-typ_cyto_dom_N"/>
</dbReference>
<keyword evidence="13" id="KW-0406">Ion transport</keyword>
<dbReference type="InterPro" id="IPR059000">
    <property type="entry name" value="ATPase_P-type_domA"/>
</dbReference>
<feature type="transmembrane region" description="Helical" evidence="15">
    <location>
        <begin position="131"/>
        <end position="150"/>
    </location>
</feature>
<feature type="region of interest" description="Disordered" evidence="16">
    <location>
        <begin position="1"/>
        <end position="55"/>
    </location>
</feature>
<dbReference type="AlphaFoldDB" id="A0A0P8BRM9"/>
<evidence type="ECO:0000256" key="15">
    <source>
        <dbReference type="RuleBase" id="RU362081"/>
    </source>
</evidence>
<gene>
    <name evidence="19" type="ORF">GA0071312_0583</name>
    <name evidence="18" type="ORF">HLUCCO17_03535</name>
</gene>
<dbReference type="STRING" id="1653334.GA0071312_0583"/>
<evidence type="ECO:0000313" key="20">
    <source>
        <dbReference type="Proteomes" id="UP000050497"/>
    </source>
</evidence>
<dbReference type="GO" id="GO:0055070">
    <property type="term" value="P:copper ion homeostasis"/>
    <property type="evidence" value="ECO:0007669"/>
    <property type="project" value="TreeGrafter"/>
</dbReference>
<evidence type="ECO:0000256" key="4">
    <source>
        <dbReference type="ARBA" id="ARBA00022475"/>
    </source>
</evidence>
<evidence type="ECO:0000259" key="17">
    <source>
        <dbReference type="Pfam" id="PF00122"/>
    </source>
</evidence>
<comment type="subcellular location">
    <subcellularLocation>
        <location evidence="1">Cell membrane</location>
        <topology evidence="1">Multi-pass membrane protein</topology>
    </subcellularLocation>
</comment>
<keyword evidence="4 15" id="KW-1003">Cell membrane</keyword>
<dbReference type="GO" id="GO:0005507">
    <property type="term" value="F:copper ion binding"/>
    <property type="evidence" value="ECO:0007669"/>
    <property type="project" value="TreeGrafter"/>
</dbReference>
<dbReference type="NCBIfam" id="TIGR01511">
    <property type="entry name" value="ATPase-IB1_Cu"/>
    <property type="match status" value="1"/>
</dbReference>
<feature type="transmembrane region" description="Helical" evidence="15">
    <location>
        <begin position="156"/>
        <end position="173"/>
    </location>
</feature>
<dbReference type="SFLD" id="SFLDG00002">
    <property type="entry name" value="C1.7:_P-type_atpase_like"/>
    <property type="match status" value="1"/>
</dbReference>
<reference evidence="18 20" key="1">
    <citation type="submission" date="2015-09" db="EMBL/GenBank/DDBJ databases">
        <title>Identification and resolution of microdiversity through metagenomic sequencing of parallel consortia.</title>
        <authorList>
            <person name="Nelson W.C."/>
            <person name="Romine M.F."/>
            <person name="Lindemann S.R."/>
        </authorList>
    </citation>
    <scope>NUCLEOTIDE SEQUENCE [LARGE SCALE GENOMIC DNA]</scope>
    <source>
        <strain evidence="18">HL-109</strain>
    </source>
</reference>
<dbReference type="InterPro" id="IPR023298">
    <property type="entry name" value="ATPase_P-typ_TM_dom_sf"/>
</dbReference>
<keyword evidence="3" id="KW-0813">Transport</keyword>
<dbReference type="InterPro" id="IPR001757">
    <property type="entry name" value="P_typ_ATPase"/>
</dbReference>
<dbReference type="InterPro" id="IPR027256">
    <property type="entry name" value="P-typ_ATPase_IB"/>
</dbReference>
<dbReference type="GO" id="GO:0005886">
    <property type="term" value="C:plasma membrane"/>
    <property type="evidence" value="ECO:0007669"/>
    <property type="project" value="UniProtKB-SubCell"/>
</dbReference>
<feature type="domain" description="P-type ATPase A" evidence="17">
    <location>
        <begin position="191"/>
        <end position="292"/>
    </location>
</feature>
<keyword evidence="6 15" id="KW-0812">Transmembrane</keyword>